<reference evidence="3" key="1">
    <citation type="submission" date="2016-06" db="EMBL/GenBank/DDBJ databases">
        <authorList>
            <person name="Radolfova-Krizova L."/>
            <person name="Nemec A."/>
        </authorList>
    </citation>
    <scope>NUCLEOTIDE SEQUENCE [LARGE SCALE GENOMIC DNA]</scope>
    <source>
        <strain evidence="3">ANC 4275</strain>
    </source>
</reference>
<dbReference type="PROSITE" id="PS50035">
    <property type="entry name" value="PLD"/>
    <property type="match status" value="1"/>
</dbReference>
<feature type="domain" description="PLD phosphodiesterase" evidence="1">
    <location>
        <begin position="4"/>
        <end position="32"/>
    </location>
</feature>
<evidence type="ECO:0000313" key="2">
    <source>
        <dbReference type="EMBL" id="OBX27499.1"/>
    </source>
</evidence>
<accession>A0A1A7R7Q0</accession>
<keyword evidence="3" id="KW-1185">Reference proteome</keyword>
<dbReference type="STRING" id="1443941.A9J31_09700"/>
<dbReference type="Proteomes" id="UP000185753">
    <property type="component" value="Unassembled WGS sequence"/>
</dbReference>
<dbReference type="GO" id="GO:0003824">
    <property type="term" value="F:catalytic activity"/>
    <property type="evidence" value="ECO:0007669"/>
    <property type="project" value="InterPro"/>
</dbReference>
<dbReference type="AlphaFoldDB" id="A0A1A7R7Q0"/>
<comment type="caution">
    <text evidence="2">The sequence shown here is derived from an EMBL/GenBank/DDBJ whole genome shotgun (WGS) entry which is preliminary data.</text>
</comment>
<gene>
    <name evidence="2" type="ORF">A9J31_09700</name>
</gene>
<dbReference type="RefSeq" id="WP_067767201.1">
    <property type="nucleotide sequence ID" value="NZ_CP183909.1"/>
</dbReference>
<evidence type="ECO:0000313" key="3">
    <source>
        <dbReference type="Proteomes" id="UP000185753"/>
    </source>
</evidence>
<dbReference type="EMBL" id="LZDS01000029">
    <property type="protein sequence ID" value="OBX27499.1"/>
    <property type="molecule type" value="Genomic_DNA"/>
</dbReference>
<evidence type="ECO:0000259" key="1">
    <source>
        <dbReference type="PROSITE" id="PS50035"/>
    </source>
</evidence>
<dbReference type="InterPro" id="IPR001736">
    <property type="entry name" value="PLipase_D/transphosphatidylase"/>
</dbReference>
<dbReference type="GO" id="GO:0006793">
    <property type="term" value="P:phosphorus metabolic process"/>
    <property type="evidence" value="ECO:0007669"/>
    <property type="project" value="UniProtKB-ARBA"/>
</dbReference>
<sequence length="89" mass="10107">MDVIGYMHHSDLLLEDEQGVAIIGGGNYVLSIGDKVTLRQKVDEFSQRYLVDISFASNQHQTTCQDEWCLRFTGDRAELQQYLSATTVH</sequence>
<proteinExistence type="predicted"/>
<name>A0A1A7R7Q0_9GAMM</name>
<protein>
    <recommendedName>
        <fullName evidence="1">PLD phosphodiesterase domain-containing protein</fullName>
    </recommendedName>
</protein>
<organism evidence="2 3">
    <name type="scientific">Acinetobacter gandensis</name>
    <dbReference type="NCBI Taxonomy" id="1443941"/>
    <lineage>
        <taxon>Bacteria</taxon>
        <taxon>Pseudomonadati</taxon>
        <taxon>Pseudomonadota</taxon>
        <taxon>Gammaproteobacteria</taxon>
        <taxon>Moraxellales</taxon>
        <taxon>Moraxellaceae</taxon>
        <taxon>Acinetobacter</taxon>
    </lineage>
</organism>
<dbReference type="OrthoDB" id="6710695at2"/>